<sequence length="682" mass="76796">MTITNAVAPIRVSNREEDSMNLEPSLSGKDIVGIIYPPPDIRSIVDKTANFVAKNGVEFENKIKEREALNPKFAFLSPNDPYHAYYKFKVKEVESNEINGIKAPPAPPSGQLPPQAPDAVRAHIREKEVVPEQPKGFEYMIDPSTINAYDLDVLRLTALFVARNGRQFLTQLMNREIRNFQFDFLKPQHSNFPYFTKLVEQYSMVILPPQNIDTELEKTSSFEQITTDVKNRVAWEKYQKAAKDRANEESEKERLAYAQIEWHDFVVVQTVDFQPSETSNLPPLCTPKDVGTRILMQQREEQRAASEAMEMEVESESDEGESSDNEEELQRDREGFAIPSAAKLRAQPRQPAPTADIPEDVIVRDYDPKKRPPAKAKLSDQYIISPLTNERIPANKLEEHVRYNTVDPQYKVQRDREMMDRIDEDPTNASGTEISRNISKLAERRTDIFGVGEKSVEQTAIGRKLGEEERNPNQVDPKPVWDNPQATTPQQEANIEALLKKHEQERANAAAAAPPAPPAPLGVGRLLNVPQAPPLMGLPPAFMPPPPGFMAMPGAPRLLAPPPHIQDTLNMPPAKKPRPDDGLVAEDLWLERVKGNINLILLLPIAAEWNVTGGQEHISLDVTSQVGQIKTYIQDKCGIPVGKQKLLFDNIFIKDNNSLAYYNMDNNSQVIVQLKERGGRKK</sequence>
<evidence type="ECO:0000313" key="11">
    <source>
        <dbReference type="WBParaSite" id="Pan_g19921.t1"/>
    </source>
</evidence>
<dbReference type="InterPro" id="IPR022030">
    <property type="entry name" value="SF3A1_dom"/>
</dbReference>
<keyword evidence="5" id="KW-0508">mRNA splicing</keyword>
<keyword evidence="2" id="KW-0507">mRNA processing</keyword>
<dbReference type="AlphaFoldDB" id="A0A7E4ZVE5"/>
<dbReference type="GO" id="GO:0045292">
    <property type="term" value="P:mRNA cis splicing, via spliceosome"/>
    <property type="evidence" value="ECO:0007669"/>
    <property type="project" value="InterPro"/>
</dbReference>
<evidence type="ECO:0000313" key="10">
    <source>
        <dbReference type="Proteomes" id="UP000492821"/>
    </source>
</evidence>
<name>A0A7E4ZVE5_PANRE</name>
<dbReference type="Gene3D" id="1.10.10.790">
    <property type="entry name" value="Surp module"/>
    <property type="match status" value="2"/>
</dbReference>
<evidence type="ECO:0000256" key="3">
    <source>
        <dbReference type="ARBA" id="ARBA00022728"/>
    </source>
</evidence>
<dbReference type="FunFam" id="1.10.10.790:FF:000001">
    <property type="entry name" value="Splicing factor 3a, subunit 1"/>
    <property type="match status" value="1"/>
</dbReference>
<dbReference type="GO" id="GO:0003723">
    <property type="term" value="F:RNA binding"/>
    <property type="evidence" value="ECO:0007669"/>
    <property type="project" value="InterPro"/>
</dbReference>
<dbReference type="SUPFAM" id="SSF54236">
    <property type="entry name" value="Ubiquitin-like"/>
    <property type="match status" value="1"/>
</dbReference>
<dbReference type="GO" id="GO:0005686">
    <property type="term" value="C:U2 snRNP"/>
    <property type="evidence" value="ECO:0007669"/>
    <property type="project" value="UniProtKB-ARBA"/>
</dbReference>
<dbReference type="PANTHER" id="PTHR15316:SF1">
    <property type="entry name" value="SPLICING FACTOR 3A SUBUNIT 1"/>
    <property type="match status" value="1"/>
</dbReference>
<feature type="domain" description="SURP motif" evidence="9">
    <location>
        <begin position="44"/>
        <end position="86"/>
    </location>
</feature>
<reference evidence="10" key="1">
    <citation type="journal article" date="2013" name="Genetics">
        <title>The draft genome and transcriptome of Panagrellus redivivus are shaped by the harsh demands of a free-living lifestyle.</title>
        <authorList>
            <person name="Srinivasan J."/>
            <person name="Dillman A.R."/>
            <person name="Macchietto M.G."/>
            <person name="Heikkinen L."/>
            <person name="Lakso M."/>
            <person name="Fracchia K.M."/>
            <person name="Antoshechkin I."/>
            <person name="Mortazavi A."/>
            <person name="Wong G."/>
            <person name="Sternberg P.W."/>
        </authorList>
    </citation>
    <scope>NUCLEOTIDE SEQUENCE [LARGE SCALE GENOMIC DNA]</scope>
    <source>
        <strain evidence="10">MT8872</strain>
    </source>
</reference>
<keyword evidence="10" id="KW-1185">Reference proteome</keyword>
<feature type="domain" description="SURP motif" evidence="9">
    <location>
        <begin position="153"/>
        <end position="195"/>
    </location>
</feature>
<evidence type="ECO:0000256" key="6">
    <source>
        <dbReference type="ARBA" id="ARBA00023242"/>
    </source>
</evidence>
<organism evidence="10 11">
    <name type="scientific">Panagrellus redivivus</name>
    <name type="common">Microworm</name>
    <dbReference type="NCBI Taxonomy" id="6233"/>
    <lineage>
        <taxon>Eukaryota</taxon>
        <taxon>Metazoa</taxon>
        <taxon>Ecdysozoa</taxon>
        <taxon>Nematoda</taxon>
        <taxon>Chromadorea</taxon>
        <taxon>Rhabditida</taxon>
        <taxon>Tylenchina</taxon>
        <taxon>Panagrolaimomorpha</taxon>
        <taxon>Panagrolaimoidea</taxon>
        <taxon>Panagrolaimidae</taxon>
        <taxon>Panagrellus</taxon>
    </lineage>
</organism>
<dbReference type="PROSITE" id="PS50128">
    <property type="entry name" value="SURP"/>
    <property type="match status" value="2"/>
</dbReference>
<dbReference type="InterPro" id="IPR035967">
    <property type="entry name" value="SWAP/Surp_sf"/>
</dbReference>
<dbReference type="Pfam" id="PF12230">
    <property type="entry name" value="PRP21_like_P"/>
    <property type="match status" value="1"/>
</dbReference>
<dbReference type="InterPro" id="IPR029071">
    <property type="entry name" value="Ubiquitin-like_domsf"/>
</dbReference>
<feature type="region of interest" description="Disordered" evidence="7">
    <location>
        <begin position="300"/>
        <end position="377"/>
    </location>
</feature>
<feature type="compositionally biased region" description="Acidic residues" evidence="7">
    <location>
        <begin position="309"/>
        <end position="327"/>
    </location>
</feature>
<dbReference type="InterPro" id="IPR035563">
    <property type="entry name" value="SF3As1_ubi"/>
</dbReference>
<dbReference type="InterPro" id="IPR045146">
    <property type="entry name" value="SF3A1"/>
</dbReference>
<evidence type="ECO:0000259" key="8">
    <source>
        <dbReference type="PROSITE" id="PS50053"/>
    </source>
</evidence>
<comment type="subcellular location">
    <subcellularLocation>
        <location evidence="1">Nucleus</location>
    </subcellularLocation>
</comment>
<dbReference type="PROSITE" id="PS50053">
    <property type="entry name" value="UBIQUITIN_2"/>
    <property type="match status" value="1"/>
</dbReference>
<keyword evidence="6" id="KW-0539">Nucleus</keyword>
<keyword evidence="4" id="KW-0677">Repeat</keyword>
<dbReference type="WBParaSite" id="Pan_g19921.t1">
    <property type="protein sequence ID" value="Pan_g19921.t1"/>
    <property type="gene ID" value="Pan_g19921"/>
</dbReference>
<dbReference type="InterPro" id="IPR000626">
    <property type="entry name" value="Ubiquitin-like_dom"/>
</dbReference>
<dbReference type="Proteomes" id="UP000492821">
    <property type="component" value="Unassembled WGS sequence"/>
</dbReference>
<feature type="compositionally biased region" description="Basic and acidic residues" evidence="7">
    <location>
        <begin position="361"/>
        <end position="370"/>
    </location>
</feature>
<feature type="domain" description="Ubiquitin-like" evidence="8">
    <location>
        <begin position="618"/>
        <end position="679"/>
    </location>
</feature>
<dbReference type="SMART" id="SM00648">
    <property type="entry name" value="SWAP"/>
    <property type="match status" value="2"/>
</dbReference>
<dbReference type="GO" id="GO:0000381">
    <property type="term" value="P:regulation of alternative mRNA splicing, via spliceosome"/>
    <property type="evidence" value="ECO:0007669"/>
    <property type="project" value="TreeGrafter"/>
</dbReference>
<dbReference type="FunFam" id="1.10.10.790:FF:000002">
    <property type="entry name" value="Splicing factor 3A subunit 1"/>
    <property type="match status" value="1"/>
</dbReference>
<proteinExistence type="predicted"/>
<dbReference type="SUPFAM" id="SSF109905">
    <property type="entry name" value="Surp module (SWAP domain)"/>
    <property type="match status" value="2"/>
</dbReference>
<feature type="region of interest" description="Disordered" evidence="7">
    <location>
        <begin position="461"/>
        <end position="486"/>
    </location>
</feature>
<evidence type="ECO:0000259" key="9">
    <source>
        <dbReference type="PROSITE" id="PS50128"/>
    </source>
</evidence>
<reference evidence="11" key="2">
    <citation type="submission" date="2020-10" db="UniProtKB">
        <authorList>
            <consortium name="WormBaseParasite"/>
        </authorList>
    </citation>
    <scope>IDENTIFICATION</scope>
</reference>
<dbReference type="SMART" id="SM00213">
    <property type="entry name" value="UBQ"/>
    <property type="match status" value="1"/>
</dbReference>
<dbReference type="Pfam" id="PF01805">
    <property type="entry name" value="Surp"/>
    <property type="match status" value="2"/>
</dbReference>
<dbReference type="GO" id="GO:0071013">
    <property type="term" value="C:catalytic step 2 spliceosome"/>
    <property type="evidence" value="ECO:0007669"/>
    <property type="project" value="TreeGrafter"/>
</dbReference>
<dbReference type="PANTHER" id="PTHR15316">
    <property type="entry name" value="SPLICEOSOME ASSOCIATED PROTEIN 114/SWAP SPLICING FACTOR-RELATED"/>
    <property type="match status" value="1"/>
</dbReference>
<evidence type="ECO:0000256" key="7">
    <source>
        <dbReference type="SAM" id="MobiDB-lite"/>
    </source>
</evidence>
<protein>
    <submittedName>
        <fullName evidence="11">Splicing factor 3A subunit 1</fullName>
    </submittedName>
</protein>
<evidence type="ECO:0000256" key="4">
    <source>
        <dbReference type="ARBA" id="ARBA00022737"/>
    </source>
</evidence>
<dbReference type="InterPro" id="IPR000061">
    <property type="entry name" value="Surp"/>
</dbReference>
<dbReference type="CDD" id="cd01800">
    <property type="entry name" value="Ubl_SF3a120"/>
    <property type="match status" value="1"/>
</dbReference>
<accession>A0A7E4ZVE5</accession>
<evidence type="ECO:0000256" key="2">
    <source>
        <dbReference type="ARBA" id="ARBA00022664"/>
    </source>
</evidence>
<evidence type="ECO:0000256" key="1">
    <source>
        <dbReference type="ARBA" id="ARBA00004123"/>
    </source>
</evidence>
<keyword evidence="3" id="KW-0747">Spliceosome</keyword>
<dbReference type="Gene3D" id="3.10.20.90">
    <property type="entry name" value="Phosphatidylinositol 3-kinase Catalytic Subunit, Chain A, domain 1"/>
    <property type="match status" value="1"/>
</dbReference>
<evidence type="ECO:0000256" key="5">
    <source>
        <dbReference type="ARBA" id="ARBA00023187"/>
    </source>
</evidence>
<dbReference type="Pfam" id="PF00240">
    <property type="entry name" value="ubiquitin"/>
    <property type="match status" value="1"/>
</dbReference>
<dbReference type="GO" id="GO:0071004">
    <property type="term" value="C:U2-type prespliceosome"/>
    <property type="evidence" value="ECO:0007669"/>
    <property type="project" value="TreeGrafter"/>
</dbReference>